<reference evidence="2 3" key="1">
    <citation type="submission" date="2017-11" db="EMBL/GenBank/DDBJ databases">
        <title>Complete genome sequence of Spiroplasma clarkii CN-5 (DSM 19994).</title>
        <authorList>
            <person name="Tsai Y.-M."/>
            <person name="Chang A."/>
            <person name="Lo W.-S."/>
            <person name="Kuo C.-H."/>
        </authorList>
    </citation>
    <scope>NUCLEOTIDE SEQUENCE [LARGE SCALE GENOMIC DNA]</scope>
    <source>
        <strain evidence="2 3">CN-5</strain>
    </source>
</reference>
<gene>
    <name evidence="2" type="ORF">SCLAR_v1c09100</name>
</gene>
<protein>
    <recommendedName>
        <fullName evidence="1">HNH nuclease domain-containing protein</fullName>
    </recommendedName>
</protein>
<dbReference type="GO" id="GO:0008270">
    <property type="term" value="F:zinc ion binding"/>
    <property type="evidence" value="ECO:0007669"/>
    <property type="project" value="InterPro"/>
</dbReference>
<feature type="domain" description="HNH nuclease" evidence="1">
    <location>
        <begin position="237"/>
        <end position="303"/>
    </location>
</feature>
<dbReference type="InterPro" id="IPR002711">
    <property type="entry name" value="HNH"/>
</dbReference>
<evidence type="ECO:0000313" key="3">
    <source>
        <dbReference type="Proteomes" id="UP000231179"/>
    </source>
</evidence>
<dbReference type="Pfam" id="PF01844">
    <property type="entry name" value="HNH"/>
    <property type="match status" value="1"/>
</dbReference>
<accession>A0A2K8KPR9</accession>
<dbReference type="Gene3D" id="1.10.30.50">
    <property type="match status" value="1"/>
</dbReference>
<dbReference type="Proteomes" id="UP000231179">
    <property type="component" value="Chromosome"/>
</dbReference>
<dbReference type="InterPro" id="IPR003615">
    <property type="entry name" value="HNH_nuc"/>
</dbReference>
<keyword evidence="3" id="KW-1185">Reference proteome</keyword>
<dbReference type="RefSeq" id="WP_100254757.1">
    <property type="nucleotide sequence ID" value="NZ_CP024870.1"/>
</dbReference>
<dbReference type="GO" id="GO:0003676">
    <property type="term" value="F:nucleic acid binding"/>
    <property type="evidence" value="ECO:0007669"/>
    <property type="project" value="InterPro"/>
</dbReference>
<name>A0A2K8KPR9_9MOLU</name>
<dbReference type="GO" id="GO:0004519">
    <property type="term" value="F:endonuclease activity"/>
    <property type="evidence" value="ECO:0007669"/>
    <property type="project" value="InterPro"/>
</dbReference>
<dbReference type="CDD" id="cd00085">
    <property type="entry name" value="HNHc"/>
    <property type="match status" value="1"/>
</dbReference>
<evidence type="ECO:0000313" key="2">
    <source>
        <dbReference type="EMBL" id="ATX71216.1"/>
    </source>
</evidence>
<proteinExistence type="predicted"/>
<organism evidence="2 3">
    <name type="scientific">Spiroplasma clarkii</name>
    <dbReference type="NCBI Taxonomy" id="2139"/>
    <lineage>
        <taxon>Bacteria</taxon>
        <taxon>Bacillati</taxon>
        <taxon>Mycoplasmatota</taxon>
        <taxon>Mollicutes</taxon>
        <taxon>Entomoplasmatales</taxon>
        <taxon>Spiroplasmataceae</taxon>
        <taxon>Spiroplasma</taxon>
    </lineage>
</organism>
<dbReference type="SMART" id="SM00507">
    <property type="entry name" value="HNHc"/>
    <property type="match status" value="1"/>
</dbReference>
<evidence type="ECO:0000259" key="1">
    <source>
        <dbReference type="SMART" id="SM00507"/>
    </source>
</evidence>
<dbReference type="EMBL" id="CP024870">
    <property type="protein sequence ID" value="ATX71216.1"/>
    <property type="molecule type" value="Genomic_DNA"/>
</dbReference>
<dbReference type="AlphaFoldDB" id="A0A2K8KPR9"/>
<sequence>MNNSIKYKVFKDKKIVEMTFKEYNKLQKNVKNEYNSLNEVIIGNFNGLKNVNYDDKKNWVSFETQDSKKILIHYMNPKNSGIEDNQAKRLALKSQHLVTGYQIYYVGLMKIGLNNLYILSPIVNKNIERYIASSKAKKGGSYSSYWIGFSDIEKCIMGDIDVTDSDNNLLTVHLDKLVKRLFEHIKQNEVSKEEEILDIFNDILFNEITLEQNVMDFNYDLSVDKVNKNKLIRNTALVEEVLKELQICALCNKESTFPSKKHNGLNYFEVHHFIPYNYKTQKKFVKTLDSKQNLVALCPECHKGIHLSEKEFQKSMVIKLGNLVVNDNFKKIYPEYNIEKIIKIYSELYKQEGDRDYD</sequence>